<protein>
    <submittedName>
        <fullName evidence="3">Uncharacterized protein</fullName>
    </submittedName>
</protein>
<reference evidence="3" key="1">
    <citation type="submission" date="2021-01" db="EMBL/GenBank/DDBJ databases">
        <authorList>
            <person name="Corre E."/>
            <person name="Pelletier E."/>
            <person name="Niang G."/>
            <person name="Scheremetjew M."/>
            <person name="Finn R."/>
            <person name="Kale V."/>
            <person name="Holt S."/>
            <person name="Cochrane G."/>
            <person name="Meng A."/>
            <person name="Brown T."/>
            <person name="Cohen L."/>
        </authorList>
    </citation>
    <scope>NUCLEOTIDE SEQUENCE</scope>
    <source>
        <strain evidence="3">PLY429</strain>
    </source>
</reference>
<keyword evidence="2" id="KW-0472">Membrane</keyword>
<dbReference type="AlphaFoldDB" id="A0A7S1SNI5"/>
<organism evidence="3">
    <name type="scientific">Tetraselmis chuii</name>
    <dbReference type="NCBI Taxonomy" id="63592"/>
    <lineage>
        <taxon>Eukaryota</taxon>
        <taxon>Viridiplantae</taxon>
        <taxon>Chlorophyta</taxon>
        <taxon>core chlorophytes</taxon>
        <taxon>Chlorodendrophyceae</taxon>
        <taxon>Chlorodendrales</taxon>
        <taxon>Chlorodendraceae</taxon>
        <taxon>Tetraselmis</taxon>
    </lineage>
</organism>
<feature type="compositionally biased region" description="Low complexity" evidence="1">
    <location>
        <begin position="151"/>
        <end position="180"/>
    </location>
</feature>
<keyword evidence="2" id="KW-1133">Transmembrane helix</keyword>
<gene>
    <name evidence="3" type="ORF">TCHU04912_LOCUS6513</name>
</gene>
<evidence type="ECO:0000313" key="3">
    <source>
        <dbReference type="EMBL" id="CAD9204278.1"/>
    </source>
</evidence>
<evidence type="ECO:0000256" key="2">
    <source>
        <dbReference type="SAM" id="Phobius"/>
    </source>
</evidence>
<keyword evidence="2" id="KW-0812">Transmembrane</keyword>
<dbReference type="EMBL" id="HBGG01012778">
    <property type="protein sequence ID" value="CAD9204278.1"/>
    <property type="molecule type" value="Transcribed_RNA"/>
</dbReference>
<feature type="region of interest" description="Disordered" evidence="1">
    <location>
        <begin position="143"/>
        <end position="180"/>
    </location>
</feature>
<name>A0A7S1SNI5_9CHLO</name>
<feature type="region of interest" description="Disordered" evidence="1">
    <location>
        <begin position="99"/>
        <end position="120"/>
    </location>
</feature>
<accession>A0A7S1SNI5</accession>
<evidence type="ECO:0000256" key="1">
    <source>
        <dbReference type="SAM" id="MobiDB-lite"/>
    </source>
</evidence>
<feature type="transmembrane region" description="Helical" evidence="2">
    <location>
        <begin position="64"/>
        <end position="85"/>
    </location>
</feature>
<proteinExistence type="predicted"/>
<sequence>MARRMTQVETTRCDNGGFLSTCVQVVTSSDRPVYQAPVTNTVEPASSDDGGGGGGGFFTSVGNFLGTLVFIAGLALVAYLVFPYLRPLRARLMRHFKGERAASSGAGASDGSSGSARRHHCLPQPSVQEAMEEIRIEMQRLGKLLPPTPPTAAAAAHARAPRATPAPAEAGSAVDADAAP</sequence>
<feature type="compositionally biased region" description="Low complexity" evidence="1">
    <location>
        <begin position="101"/>
        <end position="115"/>
    </location>
</feature>